<evidence type="ECO:0000313" key="15">
    <source>
        <dbReference type="Proteomes" id="UP000654670"/>
    </source>
</evidence>
<keyword evidence="15" id="KW-1185">Reference proteome</keyword>
<dbReference type="Pfam" id="PF02600">
    <property type="entry name" value="DsbB"/>
    <property type="match status" value="1"/>
</dbReference>
<dbReference type="GO" id="GO:0006457">
    <property type="term" value="P:protein folding"/>
    <property type="evidence" value="ECO:0007669"/>
    <property type="project" value="InterPro"/>
</dbReference>
<keyword evidence="4 13" id="KW-0812">Transmembrane</keyword>
<accession>A0A917S3I2</accession>
<reference evidence="14" key="2">
    <citation type="submission" date="2020-09" db="EMBL/GenBank/DDBJ databases">
        <authorList>
            <person name="Sun Q."/>
            <person name="Ohkuma M."/>
        </authorList>
    </citation>
    <scope>NUCLEOTIDE SEQUENCE</scope>
    <source>
        <strain evidence="14">JCM 15325</strain>
    </source>
</reference>
<evidence type="ECO:0000256" key="11">
    <source>
        <dbReference type="ARBA" id="ARBA00023284"/>
    </source>
</evidence>
<gene>
    <name evidence="14" type="primary">bdbC</name>
    <name evidence="14" type="ORF">GCM10007968_18740</name>
</gene>
<evidence type="ECO:0000256" key="5">
    <source>
        <dbReference type="ARBA" id="ARBA00022982"/>
    </source>
</evidence>
<keyword evidence="6 13" id="KW-1133">Transmembrane helix</keyword>
<comment type="similarity">
    <text evidence="2">Belongs to the DsbB family. BdbC subfamily.</text>
</comment>
<name>A0A917S3I2_9BACL</name>
<evidence type="ECO:0000256" key="1">
    <source>
        <dbReference type="ARBA" id="ARBA00004141"/>
    </source>
</evidence>
<keyword evidence="5" id="KW-0249">Electron transport</keyword>
<dbReference type="HAMAP" id="MF_00287">
    <property type="entry name" value="BdbC"/>
    <property type="match status" value="1"/>
</dbReference>
<keyword evidence="7" id="KW-0560">Oxidoreductase</keyword>
<evidence type="ECO:0000256" key="7">
    <source>
        <dbReference type="ARBA" id="ARBA00023002"/>
    </source>
</evidence>
<dbReference type="PANTHER" id="PTHR43469:SF1">
    <property type="entry name" value="SPBETA PROPHAGE-DERIVED DISULFIDE BOND FORMATION PROTEIN B"/>
    <property type="match status" value="1"/>
</dbReference>
<reference evidence="14" key="1">
    <citation type="journal article" date="2014" name="Int. J. Syst. Evol. Microbiol.">
        <title>Complete genome sequence of Corynebacterium casei LMG S-19264T (=DSM 44701T), isolated from a smear-ripened cheese.</title>
        <authorList>
            <consortium name="US DOE Joint Genome Institute (JGI-PGF)"/>
            <person name="Walter F."/>
            <person name="Albersmeier A."/>
            <person name="Kalinowski J."/>
            <person name="Ruckert C."/>
        </authorList>
    </citation>
    <scope>NUCLEOTIDE SEQUENCE</scope>
    <source>
        <strain evidence="14">JCM 15325</strain>
    </source>
</reference>
<organism evidence="14 15">
    <name type="scientific">Sporolactobacillus putidus</name>
    <dbReference type="NCBI Taxonomy" id="492735"/>
    <lineage>
        <taxon>Bacteria</taxon>
        <taxon>Bacillati</taxon>
        <taxon>Bacillota</taxon>
        <taxon>Bacilli</taxon>
        <taxon>Bacillales</taxon>
        <taxon>Sporolactobacillaceae</taxon>
        <taxon>Sporolactobacillus</taxon>
    </lineage>
</organism>
<comment type="caution">
    <text evidence="14">The sequence shown here is derived from an EMBL/GenBank/DDBJ whole genome shotgun (WGS) entry which is preliminary data.</text>
</comment>
<dbReference type="InterPro" id="IPR003752">
    <property type="entry name" value="DiS_bond_form_DsbB/BdbC"/>
</dbReference>
<dbReference type="InterPro" id="IPR012187">
    <property type="entry name" value="Disulphide_bond_form_BdbC"/>
</dbReference>
<evidence type="ECO:0000256" key="2">
    <source>
        <dbReference type="ARBA" id="ARBA00007602"/>
    </source>
</evidence>
<keyword evidence="10" id="KW-0143">Chaperone</keyword>
<keyword evidence="8 13" id="KW-0472">Membrane</keyword>
<keyword evidence="9" id="KW-1015">Disulfide bond</keyword>
<keyword evidence="11" id="KW-0676">Redox-active center</keyword>
<dbReference type="PANTHER" id="PTHR43469">
    <property type="entry name" value="DISULFIDE FORMATION PROTEIN-RELATED"/>
    <property type="match status" value="1"/>
</dbReference>
<evidence type="ECO:0000256" key="8">
    <source>
        <dbReference type="ARBA" id="ARBA00023136"/>
    </source>
</evidence>
<evidence type="ECO:0000256" key="9">
    <source>
        <dbReference type="ARBA" id="ARBA00023157"/>
    </source>
</evidence>
<dbReference type="SUPFAM" id="SSF158442">
    <property type="entry name" value="DsbB-like"/>
    <property type="match status" value="1"/>
</dbReference>
<evidence type="ECO:0000256" key="12">
    <source>
        <dbReference type="SAM" id="MobiDB-lite"/>
    </source>
</evidence>
<feature type="transmembrane region" description="Helical" evidence="13">
    <location>
        <begin position="42"/>
        <end position="60"/>
    </location>
</feature>
<dbReference type="PIRSF" id="PIRSF036659">
    <property type="entry name" value="BdbC"/>
    <property type="match status" value="1"/>
</dbReference>
<feature type="transmembrane region" description="Helical" evidence="13">
    <location>
        <begin position="110"/>
        <end position="135"/>
    </location>
</feature>
<dbReference type="GO" id="GO:0015035">
    <property type="term" value="F:protein-disulfide reductase activity"/>
    <property type="evidence" value="ECO:0007669"/>
    <property type="project" value="InterPro"/>
</dbReference>
<protein>
    <submittedName>
        <fullName evidence="14">Disulfide bond formation protein C</fullName>
    </submittedName>
</protein>
<feature type="transmembrane region" description="Helical" evidence="13">
    <location>
        <begin position="12"/>
        <end position="30"/>
    </location>
</feature>
<dbReference type="InterPro" id="IPR023380">
    <property type="entry name" value="DsbB-like_sf"/>
</dbReference>
<dbReference type="Proteomes" id="UP000654670">
    <property type="component" value="Unassembled WGS sequence"/>
</dbReference>
<evidence type="ECO:0000256" key="10">
    <source>
        <dbReference type="ARBA" id="ARBA00023186"/>
    </source>
</evidence>
<comment type="subcellular location">
    <subcellularLocation>
        <location evidence="1">Membrane</location>
        <topology evidence="1">Multi-pass membrane protein</topology>
    </subcellularLocation>
</comment>
<dbReference type="AlphaFoldDB" id="A0A917S3I2"/>
<evidence type="ECO:0000256" key="3">
    <source>
        <dbReference type="ARBA" id="ARBA00022448"/>
    </source>
</evidence>
<dbReference type="Gene3D" id="1.20.1550.10">
    <property type="entry name" value="DsbB-like"/>
    <property type="match status" value="1"/>
</dbReference>
<dbReference type="GO" id="GO:0016020">
    <property type="term" value="C:membrane"/>
    <property type="evidence" value="ECO:0007669"/>
    <property type="project" value="UniProtKB-SubCell"/>
</dbReference>
<evidence type="ECO:0000256" key="13">
    <source>
        <dbReference type="SAM" id="Phobius"/>
    </source>
</evidence>
<evidence type="ECO:0000256" key="6">
    <source>
        <dbReference type="ARBA" id="ARBA00022989"/>
    </source>
</evidence>
<evidence type="ECO:0000313" key="14">
    <source>
        <dbReference type="EMBL" id="GGL54910.1"/>
    </source>
</evidence>
<sequence length="162" mass="18604">MGRKGLSDRLLLFFSWMAAIAATCGSLYFSEVRHLIPCTLCWYQRILMYPLTIILGIAYFRKDFLIRKYILPISILGFIIASYHYTIQLFPDLYYVRTCSVADPCTDQDFSVLGFVTIPFMSGTAFFLITLSMLLMRTSSSEYHPGSSKEKALKEKRSEEKA</sequence>
<dbReference type="RefSeq" id="WP_188802849.1">
    <property type="nucleotide sequence ID" value="NZ_BMOK01000007.1"/>
</dbReference>
<dbReference type="NCBIfam" id="NF002849">
    <property type="entry name" value="PRK03113.1"/>
    <property type="match status" value="1"/>
</dbReference>
<evidence type="ECO:0000256" key="4">
    <source>
        <dbReference type="ARBA" id="ARBA00022692"/>
    </source>
</evidence>
<keyword evidence="3" id="KW-0813">Transport</keyword>
<feature type="transmembrane region" description="Helical" evidence="13">
    <location>
        <begin position="69"/>
        <end position="90"/>
    </location>
</feature>
<feature type="region of interest" description="Disordered" evidence="12">
    <location>
        <begin position="141"/>
        <end position="162"/>
    </location>
</feature>
<dbReference type="EMBL" id="BMOK01000007">
    <property type="protein sequence ID" value="GGL54910.1"/>
    <property type="molecule type" value="Genomic_DNA"/>
</dbReference>
<proteinExistence type="inferred from homology"/>
<feature type="compositionally biased region" description="Basic and acidic residues" evidence="12">
    <location>
        <begin position="147"/>
        <end position="162"/>
    </location>
</feature>